<name>A0A2H6CVU9_TETHA</name>
<dbReference type="RefSeq" id="WP_231960510.1">
    <property type="nucleotide sequence ID" value="NZ_BDEC01000119.1"/>
</dbReference>
<comment type="caution">
    <text evidence="5">The sequence shown here is derived from an EMBL/GenBank/DDBJ whole genome shotgun (WGS) entry which is preliminary data.</text>
</comment>
<keyword evidence="6" id="KW-1185">Reference proteome</keyword>
<evidence type="ECO:0000256" key="4">
    <source>
        <dbReference type="ARBA" id="ARBA00022842"/>
    </source>
</evidence>
<dbReference type="PANTHER" id="PTHR46470">
    <property type="entry name" value="N-ACYLNEURAMINATE-9-PHOSPHATASE"/>
    <property type="match status" value="1"/>
</dbReference>
<comment type="cofactor">
    <cofactor evidence="1">
        <name>Mg(2+)</name>
        <dbReference type="ChEBI" id="CHEBI:18420"/>
    </cofactor>
</comment>
<dbReference type="Proteomes" id="UP000236214">
    <property type="component" value="Unassembled WGS sequence"/>
</dbReference>
<dbReference type="GeneID" id="64053795"/>
<dbReference type="SFLD" id="SFLDG01129">
    <property type="entry name" value="C1.5:_HAD__Beta-PGM__Phosphata"/>
    <property type="match status" value="1"/>
</dbReference>
<dbReference type="InterPro" id="IPR036412">
    <property type="entry name" value="HAD-like_sf"/>
</dbReference>
<evidence type="ECO:0008006" key="7">
    <source>
        <dbReference type="Google" id="ProtNLM"/>
    </source>
</evidence>
<dbReference type="GO" id="GO:0016791">
    <property type="term" value="F:phosphatase activity"/>
    <property type="evidence" value="ECO:0007669"/>
    <property type="project" value="TreeGrafter"/>
</dbReference>
<dbReference type="InterPro" id="IPR051400">
    <property type="entry name" value="HAD-like_hydrolase"/>
</dbReference>
<dbReference type="NCBIfam" id="TIGR01549">
    <property type="entry name" value="HAD-SF-IA-v1"/>
    <property type="match status" value="1"/>
</dbReference>
<dbReference type="AlphaFoldDB" id="A0A2H6CVU9"/>
<sequence length="238" mass="28090">MMQAIFFDVDDTLYDQLTPFARSFEKHFNFYDIPLEALYTTSRKLSDEVFHLTENGQMNTQDMYVYRIKQALAYFGKQISYEKAAMFQKDYQEFQREIKLIPEVEDVLSFCVEKQITMGIITNGPFAHQERKIKQLKVDQWIPANHIFISSKVGYAKPDVNIFRLAETTLGLTDKHIYYVGDSFQNDIIGAKNADWKAVWYNRRSHKKIPNTVEPDYIADKNTLFEIIHKIELENEER</sequence>
<keyword evidence="3" id="KW-0378">Hydrolase</keyword>
<dbReference type="GO" id="GO:0046872">
    <property type="term" value="F:metal ion binding"/>
    <property type="evidence" value="ECO:0007669"/>
    <property type="project" value="UniProtKB-KW"/>
</dbReference>
<gene>
    <name evidence="5" type="ORF">TEHN7118_1924</name>
</gene>
<protein>
    <recommendedName>
        <fullName evidence="7">Hydrolase</fullName>
    </recommendedName>
</protein>
<keyword evidence="4" id="KW-0460">Magnesium</keyword>
<dbReference type="InterPro" id="IPR006439">
    <property type="entry name" value="HAD-SF_hydro_IA"/>
</dbReference>
<dbReference type="PANTHER" id="PTHR46470:SF2">
    <property type="entry name" value="GLYCERALDEHYDE 3-PHOSPHATE PHOSPHATASE"/>
    <property type="match status" value="1"/>
</dbReference>
<dbReference type="GO" id="GO:0044281">
    <property type="term" value="P:small molecule metabolic process"/>
    <property type="evidence" value="ECO:0007669"/>
    <property type="project" value="UniProtKB-ARBA"/>
</dbReference>
<dbReference type="SUPFAM" id="SSF56784">
    <property type="entry name" value="HAD-like"/>
    <property type="match status" value="1"/>
</dbReference>
<evidence type="ECO:0000313" key="5">
    <source>
        <dbReference type="EMBL" id="GBD69118.1"/>
    </source>
</evidence>
<evidence type="ECO:0000256" key="2">
    <source>
        <dbReference type="ARBA" id="ARBA00022723"/>
    </source>
</evidence>
<dbReference type="PRINTS" id="PR00413">
    <property type="entry name" value="HADHALOGNASE"/>
</dbReference>
<dbReference type="EMBL" id="BDEC01000119">
    <property type="protein sequence ID" value="GBD69118.1"/>
    <property type="molecule type" value="Genomic_DNA"/>
</dbReference>
<organism evidence="5 6">
    <name type="scientific">Tetragenococcus halophilus subsp. halophilus</name>
    <dbReference type="NCBI Taxonomy" id="1513897"/>
    <lineage>
        <taxon>Bacteria</taxon>
        <taxon>Bacillati</taxon>
        <taxon>Bacillota</taxon>
        <taxon>Bacilli</taxon>
        <taxon>Lactobacillales</taxon>
        <taxon>Enterococcaceae</taxon>
        <taxon>Tetragenococcus</taxon>
    </lineage>
</organism>
<evidence type="ECO:0000313" key="6">
    <source>
        <dbReference type="Proteomes" id="UP000236214"/>
    </source>
</evidence>
<evidence type="ECO:0000256" key="1">
    <source>
        <dbReference type="ARBA" id="ARBA00001946"/>
    </source>
</evidence>
<proteinExistence type="predicted"/>
<dbReference type="SFLD" id="SFLDS00003">
    <property type="entry name" value="Haloacid_Dehalogenase"/>
    <property type="match status" value="1"/>
</dbReference>
<keyword evidence="2" id="KW-0479">Metal-binding</keyword>
<dbReference type="Gene3D" id="1.10.150.240">
    <property type="entry name" value="Putative phosphatase, domain 2"/>
    <property type="match status" value="1"/>
</dbReference>
<reference evidence="5 6" key="1">
    <citation type="submission" date="2016-05" db="EMBL/GenBank/DDBJ databases">
        <title>Whole genome sequencing of Tetragenococcus halophilus subsp. halophilus NISL 7118.</title>
        <authorList>
            <person name="Shiwa Y."/>
            <person name="Nishimura I."/>
            <person name="Yoshikawa H."/>
            <person name="Koyama Y."/>
            <person name="Oguma T."/>
        </authorList>
    </citation>
    <scope>NUCLEOTIDE SEQUENCE [LARGE SCALE GENOMIC DNA]</scope>
    <source>
        <strain evidence="5 6">NISL 7118</strain>
    </source>
</reference>
<evidence type="ECO:0000256" key="3">
    <source>
        <dbReference type="ARBA" id="ARBA00022801"/>
    </source>
</evidence>
<dbReference type="InterPro" id="IPR023198">
    <property type="entry name" value="PGP-like_dom2"/>
</dbReference>
<dbReference type="Gene3D" id="3.40.50.1000">
    <property type="entry name" value="HAD superfamily/HAD-like"/>
    <property type="match status" value="1"/>
</dbReference>
<dbReference type="InterPro" id="IPR023214">
    <property type="entry name" value="HAD_sf"/>
</dbReference>
<dbReference type="Pfam" id="PF00702">
    <property type="entry name" value="Hydrolase"/>
    <property type="match status" value="1"/>
</dbReference>
<accession>A0A2H6CVU9</accession>